<feature type="non-terminal residue" evidence="2">
    <location>
        <position position="1"/>
    </location>
</feature>
<dbReference type="Gene3D" id="2.60.220.30">
    <property type="match status" value="1"/>
</dbReference>
<reference evidence="2" key="1">
    <citation type="journal article" date="2014" name="Front. Microbiol.">
        <title>High frequency of phylogenetically diverse reductive dehalogenase-homologous genes in deep subseafloor sedimentary metagenomes.</title>
        <authorList>
            <person name="Kawai M."/>
            <person name="Futagami T."/>
            <person name="Toyoda A."/>
            <person name="Takaki Y."/>
            <person name="Nishi S."/>
            <person name="Hori S."/>
            <person name="Arai W."/>
            <person name="Tsubouchi T."/>
            <person name="Morono Y."/>
            <person name="Uchiyama I."/>
            <person name="Ito T."/>
            <person name="Fujiyama A."/>
            <person name="Inagaki F."/>
            <person name="Takami H."/>
        </authorList>
    </citation>
    <scope>NUCLEOTIDE SEQUENCE</scope>
    <source>
        <strain evidence="2">Expedition CK06-06</strain>
    </source>
</reference>
<protein>
    <submittedName>
        <fullName evidence="2">Uncharacterized protein</fullName>
    </submittedName>
</protein>
<proteinExistence type="predicted"/>
<name>X1F8K8_9ZZZZ</name>
<comment type="caution">
    <text evidence="2">The sequence shown here is derived from an EMBL/GenBank/DDBJ whole genome shotgun (WGS) entry which is preliminary data.</text>
</comment>
<evidence type="ECO:0000313" key="2">
    <source>
        <dbReference type="EMBL" id="GAH41292.1"/>
    </source>
</evidence>
<dbReference type="AlphaFoldDB" id="X1F8K8"/>
<keyword evidence="1" id="KW-0472">Membrane</keyword>
<gene>
    <name evidence="2" type="ORF">S03H2_16516</name>
</gene>
<accession>X1F8K8</accession>
<evidence type="ECO:0000256" key="1">
    <source>
        <dbReference type="SAM" id="Phobius"/>
    </source>
</evidence>
<keyword evidence="1" id="KW-0812">Transmembrane</keyword>
<sequence length="305" mass="32579">SSIIDDTTGADQLSPVIITTGYTGNDLKVFACWRDERNLDANTDVDLYAVEITASGTNIYVDDEGTKTDQSEPAIGIDGYGHPYLVWINERTDICYAGSTFIDPDPLVPSTPAPVSSNTIIGTPFGFGSINDTDDVSVEIPAGAYLCDMNVTISKIRNPQKPPSNNRTFLYEFGPSGTTFSEPVTITIPYNATSLVSSPSAYWYNPLTGLYSQEGITDVEVIQISSGLYALRFKTTHFSIFGGGGSFGGIFGGGGGGGGCSMSTNSQDSIAGLLWPYIGLALVMVVLKLRDRRKRKAHNITKSGC</sequence>
<dbReference type="EMBL" id="BARU01008440">
    <property type="protein sequence ID" value="GAH41292.1"/>
    <property type="molecule type" value="Genomic_DNA"/>
</dbReference>
<feature type="transmembrane region" description="Helical" evidence="1">
    <location>
        <begin position="270"/>
        <end position="289"/>
    </location>
</feature>
<organism evidence="2">
    <name type="scientific">marine sediment metagenome</name>
    <dbReference type="NCBI Taxonomy" id="412755"/>
    <lineage>
        <taxon>unclassified sequences</taxon>
        <taxon>metagenomes</taxon>
        <taxon>ecological metagenomes</taxon>
    </lineage>
</organism>
<keyword evidence="1" id="KW-1133">Transmembrane helix</keyword>